<evidence type="ECO:0000313" key="2">
    <source>
        <dbReference type="Proteomes" id="UP001500540"/>
    </source>
</evidence>
<protein>
    <submittedName>
        <fullName evidence="1">Uncharacterized protein</fullName>
    </submittedName>
</protein>
<dbReference type="RefSeq" id="WP_344782324.1">
    <property type="nucleotide sequence ID" value="NZ_BAABAF010000005.1"/>
</dbReference>
<sequence length="205" mass="22391">MISIREELAGGRGGVPEFRLLLPDGWTMSDVSERTEQELLAAARARLRAAQRPDTYAMLAGHVTEAMRAARQQGAFAMITPGAHTPQWSLVPISILASVREGTPAVSLDQMVADAVENRGARALDGSRHFLRWAQAQTVELSGETAGAYVVVYLTPMPGTRHRKALQLTATLAHPIDVDPTTQPEMRTWLDLLDAHLLTFAWTGK</sequence>
<comment type="caution">
    <text evidence="1">The sequence shown here is derived from an EMBL/GenBank/DDBJ whole genome shotgun (WGS) entry which is preliminary data.</text>
</comment>
<dbReference type="Proteomes" id="UP001500540">
    <property type="component" value="Unassembled WGS sequence"/>
</dbReference>
<proteinExistence type="predicted"/>
<reference evidence="2" key="1">
    <citation type="journal article" date="2019" name="Int. J. Syst. Evol. Microbiol.">
        <title>The Global Catalogue of Microorganisms (GCM) 10K type strain sequencing project: providing services to taxonomists for standard genome sequencing and annotation.</title>
        <authorList>
            <consortium name="The Broad Institute Genomics Platform"/>
            <consortium name="The Broad Institute Genome Sequencing Center for Infectious Disease"/>
            <person name="Wu L."/>
            <person name="Ma J."/>
        </authorList>
    </citation>
    <scope>NUCLEOTIDE SEQUENCE [LARGE SCALE GENOMIC DNA]</scope>
    <source>
        <strain evidence="2">JCM 16950</strain>
    </source>
</reference>
<gene>
    <name evidence="1" type="ORF">GCM10022240_15870</name>
</gene>
<organism evidence="1 2">
    <name type="scientific">Microbacterium kribbense</name>
    <dbReference type="NCBI Taxonomy" id="433645"/>
    <lineage>
        <taxon>Bacteria</taxon>
        <taxon>Bacillati</taxon>
        <taxon>Actinomycetota</taxon>
        <taxon>Actinomycetes</taxon>
        <taxon>Micrococcales</taxon>
        <taxon>Microbacteriaceae</taxon>
        <taxon>Microbacterium</taxon>
    </lineage>
</organism>
<accession>A0ABP7GGA4</accession>
<evidence type="ECO:0000313" key="1">
    <source>
        <dbReference type="EMBL" id="GAA3764398.1"/>
    </source>
</evidence>
<dbReference type="EMBL" id="BAABAF010000005">
    <property type="protein sequence ID" value="GAA3764398.1"/>
    <property type="molecule type" value="Genomic_DNA"/>
</dbReference>
<keyword evidence="2" id="KW-1185">Reference proteome</keyword>
<name>A0ABP7GGA4_9MICO</name>